<reference evidence="2 3" key="1">
    <citation type="submission" date="2019-08" db="EMBL/GenBank/DDBJ databases">
        <authorList>
            <person name="Vazquez-Campos X."/>
        </authorList>
    </citation>
    <scope>NUCLEOTIDE SEQUENCE [LARGE SCALE GENOMIC DNA]</scope>
    <source>
        <strain evidence="2">LFW-283_2</strain>
    </source>
</reference>
<organism evidence="2 3">
    <name type="scientific">Candidatus Bilamarchaeum dharawalense</name>
    <dbReference type="NCBI Taxonomy" id="2885759"/>
    <lineage>
        <taxon>Archaea</taxon>
        <taxon>Candidatus Micrarchaeota</taxon>
        <taxon>Candidatus Micrarchaeia</taxon>
        <taxon>Candidatus Anstonellales</taxon>
        <taxon>Candidatus Bilamarchaeaceae</taxon>
        <taxon>Candidatus Bilamarchaeum</taxon>
    </lineage>
</organism>
<dbReference type="GO" id="GO:0008233">
    <property type="term" value="F:peptidase activity"/>
    <property type="evidence" value="ECO:0007669"/>
    <property type="project" value="UniProtKB-KW"/>
</dbReference>
<gene>
    <name evidence="2" type="primary">pfpI</name>
    <name evidence="2" type="ORF">LFW2832_01273</name>
</gene>
<name>A0A5E4LN63_9ARCH</name>
<accession>A0A5E4LN63</accession>
<keyword evidence="2" id="KW-0378">Hydrolase</keyword>
<feature type="domain" description="DJ-1/PfpI" evidence="1">
    <location>
        <begin position="3"/>
        <end position="167"/>
    </location>
</feature>
<comment type="caution">
    <text evidence="2">The sequence shown here is derived from an EMBL/GenBank/DDBJ whole genome shotgun (WGS) entry which is preliminary data.</text>
</comment>
<dbReference type="EC" id="3.2.-.-" evidence="2"/>
<protein>
    <submittedName>
        <fullName evidence="2">Intracellular protease 1</fullName>
        <ecNumber evidence="2">3.2.-.-</ecNumber>
    </submittedName>
</protein>
<evidence type="ECO:0000259" key="1">
    <source>
        <dbReference type="Pfam" id="PF01965"/>
    </source>
</evidence>
<proteinExistence type="predicted"/>
<keyword evidence="2" id="KW-0326">Glycosidase</keyword>
<dbReference type="SUPFAM" id="SSF52317">
    <property type="entry name" value="Class I glutamine amidotransferase-like"/>
    <property type="match status" value="1"/>
</dbReference>
<dbReference type="GO" id="GO:0006508">
    <property type="term" value="P:proteolysis"/>
    <property type="evidence" value="ECO:0007669"/>
    <property type="project" value="UniProtKB-KW"/>
</dbReference>
<dbReference type="AlphaFoldDB" id="A0A5E4LN63"/>
<dbReference type="Gene3D" id="3.40.50.880">
    <property type="match status" value="1"/>
</dbReference>
<dbReference type="Pfam" id="PF01965">
    <property type="entry name" value="DJ-1_PfpI"/>
    <property type="match status" value="1"/>
</dbReference>
<dbReference type="InterPro" id="IPR050325">
    <property type="entry name" value="Prot/Nucl_acid_deglycase"/>
</dbReference>
<dbReference type="PANTHER" id="PTHR48094">
    <property type="entry name" value="PROTEIN/NUCLEIC ACID DEGLYCASE DJ-1-RELATED"/>
    <property type="match status" value="1"/>
</dbReference>
<evidence type="ECO:0000313" key="2">
    <source>
        <dbReference type="EMBL" id="VVC02849.1"/>
    </source>
</evidence>
<sequence>MAKILMVIAQTGFRDEELLVPKEMLEKAGYTVMVASITRSKATGARGLVLQPDMAIFEANPDFFEAVIVVGGPGSPSLAGRKDVNDIVSGANAKGKVIGGICLGVMAVATSGILANKSATVFPDRQAVLLLRDNGARYVNQPVVVDGKIVTADGPANAGKFGTAILELLKK</sequence>
<keyword evidence="2" id="KW-0645">Protease</keyword>
<dbReference type="InterPro" id="IPR002818">
    <property type="entry name" value="DJ-1/PfpI"/>
</dbReference>
<evidence type="ECO:0000313" key="3">
    <source>
        <dbReference type="Proteomes" id="UP000789941"/>
    </source>
</evidence>
<dbReference type="EMBL" id="CABMJJ010000003">
    <property type="protein sequence ID" value="VVC02849.1"/>
    <property type="molecule type" value="Genomic_DNA"/>
</dbReference>
<dbReference type="PANTHER" id="PTHR48094:SF12">
    <property type="entry name" value="PARKINSON DISEASE PROTEIN 7 HOMOLOG"/>
    <property type="match status" value="1"/>
</dbReference>
<dbReference type="GO" id="GO:0016798">
    <property type="term" value="F:hydrolase activity, acting on glycosyl bonds"/>
    <property type="evidence" value="ECO:0007669"/>
    <property type="project" value="UniProtKB-KW"/>
</dbReference>
<dbReference type="Proteomes" id="UP000789941">
    <property type="component" value="Unassembled WGS sequence"/>
</dbReference>
<dbReference type="GO" id="GO:0005737">
    <property type="term" value="C:cytoplasm"/>
    <property type="evidence" value="ECO:0007669"/>
    <property type="project" value="TreeGrafter"/>
</dbReference>
<dbReference type="InterPro" id="IPR029062">
    <property type="entry name" value="Class_I_gatase-like"/>
</dbReference>